<feature type="transmembrane region" description="Helical" evidence="2">
    <location>
        <begin position="20"/>
        <end position="41"/>
    </location>
</feature>
<dbReference type="PROSITE" id="PS51257">
    <property type="entry name" value="PROKAR_LIPOPROTEIN"/>
    <property type="match status" value="1"/>
</dbReference>
<keyword evidence="2" id="KW-0472">Membrane</keyword>
<accession>A0A177WMZ6</accession>
<dbReference type="EMBL" id="DS022305">
    <property type="protein sequence ID" value="OAJ41034.1"/>
    <property type="molecule type" value="Genomic_DNA"/>
</dbReference>
<reference evidence="3 4" key="2">
    <citation type="submission" date="2016-05" db="EMBL/GenBank/DDBJ databases">
        <title>Lineage-specific infection strategies underlie the spectrum of fungal disease in amphibians.</title>
        <authorList>
            <person name="Cuomo C.A."/>
            <person name="Farrer R.A."/>
            <person name="James T."/>
            <person name="Longcore J."/>
            <person name="Birren B."/>
        </authorList>
    </citation>
    <scope>NUCLEOTIDE SEQUENCE [LARGE SCALE GENOMIC DNA]</scope>
    <source>
        <strain evidence="3 4">JEL423</strain>
    </source>
</reference>
<evidence type="ECO:0000313" key="3">
    <source>
        <dbReference type="EMBL" id="OAJ41034.1"/>
    </source>
</evidence>
<dbReference type="eggNOG" id="ENOG502QU4F">
    <property type="taxonomic scope" value="Eukaryota"/>
</dbReference>
<dbReference type="Proteomes" id="UP000077115">
    <property type="component" value="Unassembled WGS sequence"/>
</dbReference>
<evidence type="ECO:0000313" key="4">
    <source>
        <dbReference type="Proteomes" id="UP000077115"/>
    </source>
</evidence>
<dbReference type="AlphaFoldDB" id="A0A177WMZ6"/>
<feature type="region of interest" description="Disordered" evidence="1">
    <location>
        <begin position="78"/>
        <end position="105"/>
    </location>
</feature>
<keyword evidence="2" id="KW-0812">Transmembrane</keyword>
<gene>
    <name evidence="3" type="ORF">BDEG_24694</name>
</gene>
<organism evidence="3 4">
    <name type="scientific">Batrachochytrium dendrobatidis (strain JEL423)</name>
    <dbReference type="NCBI Taxonomy" id="403673"/>
    <lineage>
        <taxon>Eukaryota</taxon>
        <taxon>Fungi</taxon>
        <taxon>Fungi incertae sedis</taxon>
        <taxon>Chytridiomycota</taxon>
        <taxon>Chytridiomycota incertae sedis</taxon>
        <taxon>Chytridiomycetes</taxon>
        <taxon>Rhizophydiales</taxon>
        <taxon>Rhizophydiales incertae sedis</taxon>
        <taxon>Batrachochytrium</taxon>
    </lineage>
</organism>
<feature type="compositionally biased region" description="Polar residues" evidence="1">
    <location>
        <begin position="78"/>
        <end position="93"/>
    </location>
</feature>
<dbReference type="OrthoDB" id="2504919at2759"/>
<proteinExistence type="predicted"/>
<sequence>MPDSRQSIEDLIRLYSRPAFIAYFSVQLILVSCTFFLIKYLEFNLFSMRSLISRSSVSSLSALNGASQLTSVNVPSPQLYQHTQPTRNQSETLPENEIGSASRELVSSTSMPELKRFEPIFSAEITPELISSQRRVGWTDSPQMDSIPIHPSMTVSDSINDLDHFPTDTNVHQGDKSVSIFCGPSPRLSTNVNSGVTNSELLNSSTLDPVVSTHQDHFTPVGSISRRYGRSISHMSSDETRPLLNGSIHRRNTLRDSVSMRSVTIKVKRGQLTSLVGVLYAIVGGITASETLLLTKSGQV</sequence>
<dbReference type="VEuPathDB" id="FungiDB:BDEG_24694"/>
<protein>
    <submittedName>
        <fullName evidence="3">Uncharacterized protein</fullName>
    </submittedName>
</protein>
<name>A0A177WMZ6_BATDL</name>
<evidence type="ECO:0000256" key="1">
    <source>
        <dbReference type="SAM" id="MobiDB-lite"/>
    </source>
</evidence>
<reference evidence="3 4" key="1">
    <citation type="submission" date="2006-10" db="EMBL/GenBank/DDBJ databases">
        <title>The Genome Sequence of Batrachochytrium dendrobatidis JEL423.</title>
        <authorList>
            <consortium name="The Broad Institute Genome Sequencing Platform"/>
            <person name="Birren B."/>
            <person name="Lander E."/>
            <person name="Galagan J."/>
            <person name="Cuomo C."/>
            <person name="Devon K."/>
            <person name="Jaffe D."/>
            <person name="Butler J."/>
            <person name="Alvarez P."/>
            <person name="Gnerre S."/>
            <person name="Grabherr M."/>
            <person name="Kleber M."/>
            <person name="Mauceli E."/>
            <person name="Brockman W."/>
            <person name="Young S."/>
            <person name="LaButti K."/>
            <person name="Sykes S."/>
            <person name="DeCaprio D."/>
            <person name="Crawford M."/>
            <person name="Koehrsen M."/>
            <person name="Engels R."/>
            <person name="Montgomery P."/>
            <person name="Pearson M."/>
            <person name="Howarth C."/>
            <person name="Larson L."/>
            <person name="White J."/>
            <person name="O'Leary S."/>
            <person name="Kodira C."/>
            <person name="Zeng Q."/>
            <person name="Yandava C."/>
            <person name="Alvarado L."/>
            <person name="Longcore J."/>
            <person name="James T."/>
        </authorList>
    </citation>
    <scope>NUCLEOTIDE SEQUENCE [LARGE SCALE GENOMIC DNA]</scope>
    <source>
        <strain evidence="3 4">JEL423</strain>
    </source>
</reference>
<evidence type="ECO:0000256" key="2">
    <source>
        <dbReference type="SAM" id="Phobius"/>
    </source>
</evidence>
<keyword evidence="2" id="KW-1133">Transmembrane helix</keyword>